<dbReference type="Pfam" id="PF13369">
    <property type="entry name" value="Transglut_core2"/>
    <property type="match status" value="1"/>
</dbReference>
<organism evidence="2">
    <name type="scientific">marine metagenome</name>
    <dbReference type="NCBI Taxonomy" id="408172"/>
    <lineage>
        <taxon>unclassified sequences</taxon>
        <taxon>metagenomes</taxon>
        <taxon>ecological metagenomes</taxon>
    </lineage>
</organism>
<proteinExistence type="predicted"/>
<gene>
    <name evidence="2" type="ORF">METZ01_LOCUS381336</name>
</gene>
<dbReference type="PANTHER" id="PTHR31350:SF21">
    <property type="entry name" value="F-BOX ONLY PROTEIN 21"/>
    <property type="match status" value="1"/>
</dbReference>
<reference evidence="2" key="1">
    <citation type="submission" date="2018-05" db="EMBL/GenBank/DDBJ databases">
        <authorList>
            <person name="Lanie J.A."/>
            <person name="Ng W.-L."/>
            <person name="Kazmierczak K.M."/>
            <person name="Andrzejewski T.M."/>
            <person name="Davidsen T.M."/>
            <person name="Wayne K.J."/>
            <person name="Tettelin H."/>
            <person name="Glass J.I."/>
            <person name="Rusch D."/>
            <person name="Podicherti R."/>
            <person name="Tsui H.-C.T."/>
            <person name="Winkler M.E."/>
        </authorList>
    </citation>
    <scope>NUCLEOTIDE SEQUENCE</scope>
</reference>
<evidence type="ECO:0000259" key="1">
    <source>
        <dbReference type="Pfam" id="PF13369"/>
    </source>
</evidence>
<feature type="domain" description="Protein SirB1 N-terminal" evidence="1">
    <location>
        <begin position="47"/>
        <end position="115"/>
    </location>
</feature>
<accession>A0A382U3E3</accession>
<feature type="non-terminal residue" evidence="2">
    <location>
        <position position="115"/>
    </location>
</feature>
<dbReference type="AlphaFoldDB" id="A0A382U3E3"/>
<evidence type="ECO:0000313" key="2">
    <source>
        <dbReference type="EMBL" id="SVD28482.1"/>
    </source>
</evidence>
<dbReference type="PANTHER" id="PTHR31350">
    <property type="entry name" value="SI:DKEY-261L7.2"/>
    <property type="match status" value="1"/>
</dbReference>
<dbReference type="InterPro" id="IPR032698">
    <property type="entry name" value="SirB1_N"/>
</dbReference>
<dbReference type="EMBL" id="UINC01141000">
    <property type="protein sequence ID" value="SVD28482.1"/>
    <property type="molecule type" value="Genomic_DNA"/>
</dbReference>
<protein>
    <recommendedName>
        <fullName evidence="1">Protein SirB1 N-terminal domain-containing protein</fullName>
    </recommendedName>
</protein>
<sequence length="115" mass="13005">MEENKTTGYRDLFCHHLLLPEQQQDISLLALYMAGEHDNSLEVSQHTSYLESLAAQIKSKCASELDQFSLFRTVSNFLFEEVGFSGNTSDYYNPDNSFLHRVLQTGIGIPITLAI</sequence>
<name>A0A382U3E3_9ZZZZ</name>